<dbReference type="GO" id="GO:0008483">
    <property type="term" value="F:transaminase activity"/>
    <property type="evidence" value="ECO:0007669"/>
    <property type="project" value="UniProtKB-KW"/>
</dbReference>
<evidence type="ECO:0000256" key="3">
    <source>
        <dbReference type="ARBA" id="ARBA00023015"/>
    </source>
</evidence>
<dbReference type="InterPro" id="IPR036390">
    <property type="entry name" value="WH_DNA-bd_sf"/>
</dbReference>
<organism evidence="7 8">
    <name type="scientific">Cryptosporangium japonicum</name>
    <dbReference type="NCBI Taxonomy" id="80872"/>
    <lineage>
        <taxon>Bacteria</taxon>
        <taxon>Bacillati</taxon>
        <taxon>Actinomycetota</taxon>
        <taxon>Actinomycetes</taxon>
        <taxon>Cryptosporangiales</taxon>
        <taxon>Cryptosporangiaceae</taxon>
        <taxon>Cryptosporangium</taxon>
    </lineage>
</organism>
<dbReference type="RefSeq" id="WP_344652510.1">
    <property type="nucleotide sequence ID" value="NZ_BAAAGX010000027.1"/>
</dbReference>
<evidence type="ECO:0000313" key="8">
    <source>
        <dbReference type="Proteomes" id="UP001500967"/>
    </source>
</evidence>
<evidence type="ECO:0000256" key="5">
    <source>
        <dbReference type="ARBA" id="ARBA00023163"/>
    </source>
</evidence>
<dbReference type="InterPro" id="IPR015421">
    <property type="entry name" value="PyrdxlP-dep_Trfase_major"/>
</dbReference>
<keyword evidence="8" id="KW-1185">Reference proteome</keyword>
<dbReference type="Pfam" id="PF00392">
    <property type="entry name" value="GntR"/>
    <property type="match status" value="1"/>
</dbReference>
<gene>
    <name evidence="7" type="ORF">GCM10009539_62420</name>
</gene>
<dbReference type="CDD" id="cd00609">
    <property type="entry name" value="AAT_like"/>
    <property type="match status" value="1"/>
</dbReference>
<dbReference type="InterPro" id="IPR015424">
    <property type="entry name" value="PyrdxlP-dep_Trfase"/>
</dbReference>
<dbReference type="SUPFAM" id="SSF46785">
    <property type="entry name" value="Winged helix' DNA-binding domain"/>
    <property type="match status" value="1"/>
</dbReference>
<dbReference type="EMBL" id="BAAAGX010000027">
    <property type="protein sequence ID" value="GAA0267136.1"/>
    <property type="molecule type" value="Genomic_DNA"/>
</dbReference>
<comment type="similarity">
    <text evidence="1">In the C-terminal section; belongs to the class-I pyridoxal-phosphate-dependent aminotransferase family.</text>
</comment>
<evidence type="ECO:0000256" key="2">
    <source>
        <dbReference type="ARBA" id="ARBA00022898"/>
    </source>
</evidence>
<dbReference type="InterPro" id="IPR004839">
    <property type="entry name" value="Aminotransferase_I/II_large"/>
</dbReference>
<protein>
    <submittedName>
        <fullName evidence="7">PLP-dependent aminotransferase family protein</fullName>
    </submittedName>
</protein>
<evidence type="ECO:0000256" key="4">
    <source>
        <dbReference type="ARBA" id="ARBA00023125"/>
    </source>
</evidence>
<keyword evidence="3" id="KW-0805">Transcription regulation</keyword>
<dbReference type="PRINTS" id="PR00035">
    <property type="entry name" value="HTHGNTR"/>
</dbReference>
<dbReference type="InterPro" id="IPR000524">
    <property type="entry name" value="Tscrpt_reg_HTH_GntR"/>
</dbReference>
<sequence>MTTDRRVNGAHLVRLLGDWRNGPLPTAHAGLASRLRLLILDGRVPLHTRIPAERELAEALGVSRTTVAAAYERLRSDGFLVSRRGSGTWTHLPPAGVSAAGPVATLGDGLLDLAHAAAPAPEEYLHAAAETAVTQLARFLPTHGYDPLGLVELRSAVADRYTARGVPTTPDQILVTGGAHHAFALALRALTTPGDRVVVEHPTYPNALEAIRWAGCRPVPVPFGPDGWDLEMFDATIRHANPRVVYLVPDFQNPTGFYMSAADRAAVVETTTRSGTTLVVDETVAELWLDRPPVTPVGLDAVLTTGSTSKAFWGGLRVGWLRATPAMVRRVGAARASMDLSSPILEQLMAAALVPRTLEVVSARRAWLRDARARLRSRLATRLPSWTLNSPAGGLAFWVDLGAPVSSSLAIAAEQHGVALAAGPRFGLDGAFERYVRLPYTLEPSSADEAVDRLAAAFLAVVEDPRNTRSASGVEMDVSRAARLT</sequence>
<dbReference type="Gene3D" id="3.40.640.10">
    <property type="entry name" value="Type I PLP-dependent aspartate aminotransferase-like (Major domain)"/>
    <property type="match status" value="1"/>
</dbReference>
<keyword evidence="5" id="KW-0804">Transcription</keyword>
<accession>A0ABN0UZ05</accession>
<keyword evidence="7" id="KW-0808">Transferase</keyword>
<keyword evidence="4" id="KW-0238">DNA-binding</keyword>
<evidence type="ECO:0000259" key="6">
    <source>
        <dbReference type="PROSITE" id="PS50949"/>
    </source>
</evidence>
<keyword evidence="7" id="KW-0032">Aminotransferase</keyword>
<dbReference type="PROSITE" id="PS50949">
    <property type="entry name" value="HTH_GNTR"/>
    <property type="match status" value="1"/>
</dbReference>
<reference evidence="7 8" key="1">
    <citation type="journal article" date="2019" name="Int. J. Syst. Evol. Microbiol.">
        <title>The Global Catalogue of Microorganisms (GCM) 10K type strain sequencing project: providing services to taxonomists for standard genome sequencing and annotation.</title>
        <authorList>
            <consortium name="The Broad Institute Genomics Platform"/>
            <consortium name="The Broad Institute Genome Sequencing Center for Infectious Disease"/>
            <person name="Wu L."/>
            <person name="Ma J."/>
        </authorList>
    </citation>
    <scope>NUCLEOTIDE SEQUENCE [LARGE SCALE GENOMIC DNA]</scope>
    <source>
        <strain evidence="7 8">JCM 10425</strain>
    </source>
</reference>
<dbReference type="SMART" id="SM00345">
    <property type="entry name" value="HTH_GNTR"/>
    <property type="match status" value="1"/>
</dbReference>
<dbReference type="InterPro" id="IPR036388">
    <property type="entry name" value="WH-like_DNA-bd_sf"/>
</dbReference>
<dbReference type="PANTHER" id="PTHR46577:SF1">
    <property type="entry name" value="HTH-TYPE TRANSCRIPTIONAL REGULATORY PROTEIN GABR"/>
    <property type="match status" value="1"/>
</dbReference>
<feature type="domain" description="HTH gntR-type" evidence="6">
    <location>
        <begin position="25"/>
        <end position="93"/>
    </location>
</feature>
<dbReference type="Pfam" id="PF00155">
    <property type="entry name" value="Aminotran_1_2"/>
    <property type="match status" value="1"/>
</dbReference>
<keyword evidence="2" id="KW-0663">Pyridoxal phosphate</keyword>
<dbReference type="SUPFAM" id="SSF53383">
    <property type="entry name" value="PLP-dependent transferases"/>
    <property type="match status" value="1"/>
</dbReference>
<evidence type="ECO:0000256" key="1">
    <source>
        <dbReference type="ARBA" id="ARBA00005384"/>
    </source>
</evidence>
<dbReference type="PANTHER" id="PTHR46577">
    <property type="entry name" value="HTH-TYPE TRANSCRIPTIONAL REGULATORY PROTEIN GABR"/>
    <property type="match status" value="1"/>
</dbReference>
<dbReference type="InterPro" id="IPR051446">
    <property type="entry name" value="HTH_trans_reg/aminotransferase"/>
</dbReference>
<dbReference type="Gene3D" id="1.10.10.10">
    <property type="entry name" value="Winged helix-like DNA-binding domain superfamily/Winged helix DNA-binding domain"/>
    <property type="match status" value="1"/>
</dbReference>
<dbReference type="CDD" id="cd07377">
    <property type="entry name" value="WHTH_GntR"/>
    <property type="match status" value="1"/>
</dbReference>
<dbReference type="Proteomes" id="UP001500967">
    <property type="component" value="Unassembled WGS sequence"/>
</dbReference>
<proteinExistence type="inferred from homology"/>
<name>A0ABN0UZ05_9ACTN</name>
<comment type="caution">
    <text evidence="7">The sequence shown here is derived from an EMBL/GenBank/DDBJ whole genome shotgun (WGS) entry which is preliminary data.</text>
</comment>
<evidence type="ECO:0000313" key="7">
    <source>
        <dbReference type="EMBL" id="GAA0267136.1"/>
    </source>
</evidence>